<dbReference type="InterPro" id="IPR004447">
    <property type="entry name" value="Peptidase_S41A"/>
</dbReference>
<dbReference type="Gene3D" id="2.30.42.10">
    <property type="match status" value="1"/>
</dbReference>
<comment type="caution">
    <text evidence="6">The sequence shown here is derived from an EMBL/GenBank/DDBJ whole genome shotgun (WGS) entry which is preliminary data.</text>
</comment>
<dbReference type="InterPro" id="IPR005151">
    <property type="entry name" value="Tail-specific_protease"/>
</dbReference>
<dbReference type="AlphaFoldDB" id="A0ABD3QGI6"/>
<dbReference type="SMART" id="SM00228">
    <property type="entry name" value="PDZ"/>
    <property type="match status" value="1"/>
</dbReference>
<dbReference type="PANTHER" id="PTHR32060:SF22">
    <property type="entry name" value="CARBOXYL-TERMINAL-PROCESSING PEPTIDASE 3, CHLOROPLASTIC"/>
    <property type="match status" value="1"/>
</dbReference>
<keyword evidence="7" id="KW-1185">Reference proteome</keyword>
<dbReference type="GO" id="GO:0008236">
    <property type="term" value="F:serine-type peptidase activity"/>
    <property type="evidence" value="ECO:0007669"/>
    <property type="project" value="UniProtKB-KW"/>
</dbReference>
<proteinExistence type="inferred from homology"/>
<evidence type="ECO:0000313" key="6">
    <source>
        <dbReference type="EMBL" id="KAL3799234.1"/>
    </source>
</evidence>
<dbReference type="SUPFAM" id="SSF52096">
    <property type="entry name" value="ClpP/crotonase"/>
    <property type="match status" value="1"/>
</dbReference>
<accession>A0ABD3QGI6</accession>
<dbReference type="InterPro" id="IPR036034">
    <property type="entry name" value="PDZ_sf"/>
</dbReference>
<evidence type="ECO:0000313" key="7">
    <source>
        <dbReference type="Proteomes" id="UP001530315"/>
    </source>
</evidence>
<dbReference type="GO" id="GO:0006508">
    <property type="term" value="P:proteolysis"/>
    <property type="evidence" value="ECO:0007669"/>
    <property type="project" value="UniProtKB-KW"/>
</dbReference>
<dbReference type="CDD" id="cd07560">
    <property type="entry name" value="Peptidase_S41_CPP"/>
    <property type="match status" value="1"/>
</dbReference>
<reference evidence="6 7" key="1">
    <citation type="submission" date="2024-10" db="EMBL/GenBank/DDBJ databases">
        <title>Updated reference genomes for cyclostephanoid diatoms.</title>
        <authorList>
            <person name="Roberts W.R."/>
            <person name="Alverson A.J."/>
        </authorList>
    </citation>
    <scope>NUCLEOTIDE SEQUENCE [LARGE SCALE GENOMIC DNA]</scope>
    <source>
        <strain evidence="6 7">AJA276-08</strain>
    </source>
</reference>
<dbReference type="PANTHER" id="PTHR32060">
    <property type="entry name" value="TAIL-SPECIFIC PROTEASE"/>
    <property type="match status" value="1"/>
</dbReference>
<dbReference type="PROSITE" id="PS50106">
    <property type="entry name" value="PDZ"/>
    <property type="match status" value="1"/>
</dbReference>
<dbReference type="InterPro" id="IPR029045">
    <property type="entry name" value="ClpP/crotonase-like_dom_sf"/>
</dbReference>
<organism evidence="6 7">
    <name type="scientific">Stephanodiscus triporus</name>
    <dbReference type="NCBI Taxonomy" id="2934178"/>
    <lineage>
        <taxon>Eukaryota</taxon>
        <taxon>Sar</taxon>
        <taxon>Stramenopiles</taxon>
        <taxon>Ochrophyta</taxon>
        <taxon>Bacillariophyta</taxon>
        <taxon>Coscinodiscophyceae</taxon>
        <taxon>Thalassiosirophycidae</taxon>
        <taxon>Stephanodiscales</taxon>
        <taxon>Stephanodiscaceae</taxon>
        <taxon>Stephanodiscus</taxon>
    </lineage>
</organism>
<dbReference type="SUPFAM" id="SSF50156">
    <property type="entry name" value="PDZ domain-like"/>
    <property type="match status" value="1"/>
</dbReference>
<comment type="similarity">
    <text evidence="1">Belongs to the peptidase S41A family.</text>
</comment>
<gene>
    <name evidence="6" type="ORF">ACHAW5_000587</name>
</gene>
<dbReference type="EMBL" id="JALLAZ020000263">
    <property type="protein sequence ID" value="KAL3799234.1"/>
    <property type="molecule type" value="Genomic_DNA"/>
</dbReference>
<keyword evidence="3" id="KW-0378">Hydrolase</keyword>
<keyword evidence="2" id="KW-0645">Protease</keyword>
<keyword evidence="4" id="KW-0720">Serine protease</keyword>
<protein>
    <recommendedName>
        <fullName evidence="5">PDZ domain-containing protein</fullName>
    </recommendedName>
</protein>
<sequence>MTIRRIDGEASFVACRRHGICFAERRALQSRFSTASHSHRRDDLHLQPIAIKQKRETNNSNVSALVTFFCSASLLFSTPDFDGVARPGAATFGSTALALEPAVKSESSTWPSSSSALSDQLFKSLADRESTGNSNKQRYWESMQGTPDDIKAANEKLIDHAVATISTMYYDSSGGFNFDAQEFYAKWKKFRYLALHSNGEEKKSDEFYSLVENGFDTRDNAVKTLKSIVSSLNDPYSKYLTRAELRTELEVGDDGFLGLGALVGISDSSNSLPSALKFDRNKPIRQVSSTTKVFDRVSSRPWQGGVAQERSVHFNQQFAFPVSTKGSTSGLLGSHGKSSSILTVAQAANLPVITAIAPDSPAERAGLLVGDRIASVGNYKFTGISRSQVQKVLKERYHAENYFGRVDLTIAKQVVASLPLGLDNGNVRFDSDGNVIEEKYVFENGWYKPTSSRLGIFDMPSDQVIGYKLSHVKSIPTTLTAKLDRTISPSNAALLQANKLDRFPSVVGGDAIVHYELLTPNDCIFQHMTDTDGSRRVGYIRLTRFSKSSTAGYIDAINSLEEVGAQSYIIDLRNNYGGVIQEAMVTASSLLRDPHSVLCYTLNSRGGFKPQENTEYIIDTKYPGYLLSSESRTVSRDQVRREHPEYLEDGGWSAATSYASLKELRMTRGIKPAHVASSGSASVIKNEETKLERPTAFLNRNEIDIEKLADMVTKNSQKKLVILINEGTASAAEVFASSLHDNGRATLVGTKTFGKGLIQHTFPMPDGGGLRLTVAEYLTPSLQHVTKVGSARYDSGVKPDIRCESRQGIPQNVGADLCVGVALDVLESEGG</sequence>
<dbReference type="Gene3D" id="3.30.750.44">
    <property type="match status" value="2"/>
</dbReference>
<evidence type="ECO:0000256" key="3">
    <source>
        <dbReference type="ARBA" id="ARBA00022801"/>
    </source>
</evidence>
<name>A0ABD3QGI6_9STRA</name>
<evidence type="ECO:0000256" key="2">
    <source>
        <dbReference type="ARBA" id="ARBA00022670"/>
    </source>
</evidence>
<evidence type="ECO:0000256" key="1">
    <source>
        <dbReference type="ARBA" id="ARBA00009179"/>
    </source>
</evidence>
<dbReference type="Proteomes" id="UP001530315">
    <property type="component" value="Unassembled WGS sequence"/>
</dbReference>
<evidence type="ECO:0000259" key="5">
    <source>
        <dbReference type="PROSITE" id="PS50106"/>
    </source>
</evidence>
<evidence type="ECO:0000256" key="4">
    <source>
        <dbReference type="ARBA" id="ARBA00022825"/>
    </source>
</evidence>
<dbReference type="Gene3D" id="3.90.226.10">
    <property type="entry name" value="2-enoyl-CoA Hydratase, Chain A, domain 1"/>
    <property type="match status" value="2"/>
</dbReference>
<dbReference type="Pfam" id="PF03572">
    <property type="entry name" value="Peptidase_S41"/>
    <property type="match status" value="1"/>
</dbReference>
<dbReference type="Pfam" id="PF17820">
    <property type="entry name" value="PDZ_6"/>
    <property type="match status" value="1"/>
</dbReference>
<feature type="domain" description="PDZ" evidence="5">
    <location>
        <begin position="317"/>
        <end position="395"/>
    </location>
</feature>
<dbReference type="SMART" id="SM00245">
    <property type="entry name" value="TSPc"/>
    <property type="match status" value="1"/>
</dbReference>
<dbReference type="InterPro" id="IPR001478">
    <property type="entry name" value="PDZ"/>
</dbReference>
<dbReference type="InterPro" id="IPR041489">
    <property type="entry name" value="PDZ_6"/>
</dbReference>